<feature type="transmembrane region" description="Helical" evidence="6">
    <location>
        <begin position="366"/>
        <end position="385"/>
    </location>
</feature>
<keyword evidence="3 6" id="KW-1133">Transmembrane helix</keyword>
<feature type="transmembrane region" description="Helical" evidence="6">
    <location>
        <begin position="614"/>
        <end position="632"/>
    </location>
</feature>
<feature type="compositionally biased region" description="Basic and acidic residues" evidence="5">
    <location>
        <begin position="458"/>
        <end position="504"/>
    </location>
</feature>
<evidence type="ECO:0008006" key="9">
    <source>
        <dbReference type="Google" id="ProtNLM"/>
    </source>
</evidence>
<keyword evidence="4 6" id="KW-0472">Membrane</keyword>
<evidence type="ECO:0000313" key="8">
    <source>
        <dbReference type="Proteomes" id="UP000053328"/>
    </source>
</evidence>
<feature type="region of interest" description="Disordered" evidence="5">
    <location>
        <begin position="642"/>
        <end position="662"/>
    </location>
</feature>
<feature type="transmembrane region" description="Helical" evidence="6">
    <location>
        <begin position="167"/>
        <end position="188"/>
    </location>
</feature>
<dbReference type="Gene3D" id="1.20.1250.20">
    <property type="entry name" value="MFS general substrate transporter like domains"/>
    <property type="match status" value="1"/>
</dbReference>
<feature type="compositionally biased region" description="Acidic residues" evidence="5">
    <location>
        <begin position="645"/>
        <end position="662"/>
    </location>
</feature>
<dbReference type="InterPro" id="IPR036259">
    <property type="entry name" value="MFS_trans_sf"/>
</dbReference>
<evidence type="ECO:0000313" key="7">
    <source>
        <dbReference type="EMBL" id="KIW13439.1"/>
    </source>
</evidence>
<dbReference type="GO" id="GO:0016020">
    <property type="term" value="C:membrane"/>
    <property type="evidence" value="ECO:0007669"/>
    <property type="project" value="UniProtKB-SubCell"/>
</dbReference>
<sequence>MNNVSTRNDRRRASSERRRHHDDTARHEDFDARPSLMLTRTRSQEFSMTESIAIQETLPPERPKHTQDGAEDSEHVWPHSVRYLVLLCAFITSLSFGVTQVPLLYVFRLMTCDAYYTDHSAPPPSSSVSPSASHSHIISILAYTFDNPGKETPDRCSVPAIESSTALSVALLGASTTIFGLLNLFVTGSLIKRIGVKPTLVIQVFFPALRLLVQTIGVEVWGSTGIIIIQCSQIVSILGGPSGYLLALNTFITEVVEYEGRTAALGRLTGAMMFGSATGFLVGGVVAETFGVKAPFRLTFLLFMSACAYVVVFLPHLHPDARESSQPQSKKGKESANTGLKRFFGPLGVFAPRKFVGLDGVVRTEYGAFLLAWGVFLGILATGYLPTLLQLYATDVFAFGTQQNGWLIFMYSMLRGVFLTFAFPKAISLGRAFTIAREARIRKRNNTAGHAELNGHAATERDPLLSRPRNDDDDSDTTKQVDTDRTDHDQDEDVKGNGHIKDTTQSKRQETFTFDLTYTRGSLIADGLLTLLCSFVREGWQMYLVAAVLPFAAGTGSASKGTILQMVGSGASSAERTDALAGVSLVENMARLSTTFVFGLIFAGFTSIGRTELVFTVNAAVAIVGFVVLLFARFPLEGSVPIDSIEQDEDDEEEEEDDDEDQ</sequence>
<dbReference type="Pfam" id="PF07690">
    <property type="entry name" value="MFS_1"/>
    <property type="match status" value="1"/>
</dbReference>
<dbReference type="InterPro" id="IPR011701">
    <property type="entry name" value="MFS"/>
</dbReference>
<dbReference type="Proteomes" id="UP000053328">
    <property type="component" value="Unassembled WGS sequence"/>
</dbReference>
<gene>
    <name evidence="7" type="ORF">PV08_08627</name>
</gene>
<dbReference type="VEuPathDB" id="FungiDB:PV08_08627"/>
<dbReference type="GO" id="GO:0022857">
    <property type="term" value="F:transmembrane transporter activity"/>
    <property type="evidence" value="ECO:0007669"/>
    <property type="project" value="InterPro"/>
</dbReference>
<dbReference type="STRING" id="91928.A0A0D2BQN1"/>
<dbReference type="HOGENOM" id="CLU_025399_0_0_1"/>
<protein>
    <recommendedName>
        <fullName evidence="9">Major facilitator superfamily (MFS) profile domain-containing protein</fullName>
    </recommendedName>
</protein>
<evidence type="ECO:0000256" key="6">
    <source>
        <dbReference type="SAM" id="Phobius"/>
    </source>
</evidence>
<evidence type="ECO:0000256" key="5">
    <source>
        <dbReference type="SAM" id="MobiDB-lite"/>
    </source>
</evidence>
<feature type="transmembrane region" description="Helical" evidence="6">
    <location>
        <begin position="200"/>
        <end position="221"/>
    </location>
</feature>
<keyword evidence="8" id="KW-1185">Reference proteome</keyword>
<reference evidence="7 8" key="1">
    <citation type="submission" date="2015-01" db="EMBL/GenBank/DDBJ databases">
        <title>The Genome Sequence of Exophiala spinifera CBS89968.</title>
        <authorList>
            <consortium name="The Broad Institute Genomics Platform"/>
            <person name="Cuomo C."/>
            <person name="de Hoog S."/>
            <person name="Gorbushina A."/>
            <person name="Stielow B."/>
            <person name="Teixiera M."/>
            <person name="Abouelleil A."/>
            <person name="Chapman S.B."/>
            <person name="Priest M."/>
            <person name="Young S.K."/>
            <person name="Wortman J."/>
            <person name="Nusbaum C."/>
            <person name="Birren B."/>
        </authorList>
    </citation>
    <scope>NUCLEOTIDE SEQUENCE [LARGE SCALE GENOMIC DNA]</scope>
    <source>
        <strain evidence="7 8">CBS 89968</strain>
    </source>
</reference>
<feature type="transmembrane region" description="Helical" evidence="6">
    <location>
        <begin position="227"/>
        <end position="252"/>
    </location>
</feature>
<comment type="subcellular location">
    <subcellularLocation>
        <location evidence="1">Membrane</location>
        <topology evidence="1">Multi-pass membrane protein</topology>
    </subcellularLocation>
</comment>
<evidence type="ECO:0000256" key="3">
    <source>
        <dbReference type="ARBA" id="ARBA00022989"/>
    </source>
</evidence>
<dbReference type="SUPFAM" id="SSF103473">
    <property type="entry name" value="MFS general substrate transporter"/>
    <property type="match status" value="2"/>
</dbReference>
<keyword evidence="2 6" id="KW-0812">Transmembrane</keyword>
<dbReference type="AlphaFoldDB" id="A0A0D2BQN1"/>
<dbReference type="OrthoDB" id="5204190at2759"/>
<feature type="region of interest" description="Disordered" evidence="5">
    <location>
        <begin position="1"/>
        <end position="34"/>
    </location>
</feature>
<dbReference type="EMBL" id="KN847497">
    <property type="protein sequence ID" value="KIW13439.1"/>
    <property type="molecule type" value="Genomic_DNA"/>
</dbReference>
<evidence type="ECO:0000256" key="1">
    <source>
        <dbReference type="ARBA" id="ARBA00004141"/>
    </source>
</evidence>
<dbReference type="GeneID" id="27335710"/>
<proteinExistence type="predicted"/>
<feature type="transmembrane region" description="Helical" evidence="6">
    <location>
        <begin position="264"/>
        <end position="286"/>
    </location>
</feature>
<evidence type="ECO:0000256" key="2">
    <source>
        <dbReference type="ARBA" id="ARBA00022692"/>
    </source>
</evidence>
<accession>A0A0D2BQN1</accession>
<dbReference type="PANTHER" id="PTHR23507">
    <property type="entry name" value="ZGC:174356"/>
    <property type="match status" value="1"/>
</dbReference>
<evidence type="ECO:0000256" key="4">
    <source>
        <dbReference type="ARBA" id="ARBA00023136"/>
    </source>
</evidence>
<feature type="compositionally biased region" description="Basic and acidic residues" evidence="5">
    <location>
        <begin position="7"/>
        <end position="32"/>
    </location>
</feature>
<organism evidence="7 8">
    <name type="scientific">Exophiala spinifera</name>
    <dbReference type="NCBI Taxonomy" id="91928"/>
    <lineage>
        <taxon>Eukaryota</taxon>
        <taxon>Fungi</taxon>
        <taxon>Dikarya</taxon>
        <taxon>Ascomycota</taxon>
        <taxon>Pezizomycotina</taxon>
        <taxon>Eurotiomycetes</taxon>
        <taxon>Chaetothyriomycetidae</taxon>
        <taxon>Chaetothyriales</taxon>
        <taxon>Herpotrichiellaceae</taxon>
        <taxon>Exophiala</taxon>
    </lineage>
</organism>
<feature type="region of interest" description="Disordered" evidence="5">
    <location>
        <begin position="449"/>
        <end position="504"/>
    </location>
</feature>
<feature type="transmembrane region" description="Helical" evidence="6">
    <location>
        <begin position="298"/>
        <end position="317"/>
    </location>
</feature>
<dbReference type="RefSeq" id="XP_016233655.1">
    <property type="nucleotide sequence ID" value="XM_016382952.1"/>
</dbReference>
<dbReference type="PANTHER" id="PTHR23507:SF13">
    <property type="entry name" value="MFS GENERAL SUBSTRATE TRANSPORTER"/>
    <property type="match status" value="1"/>
</dbReference>
<feature type="transmembrane region" description="Helical" evidence="6">
    <location>
        <begin position="83"/>
        <end position="107"/>
    </location>
</feature>
<name>A0A0D2BQN1_9EURO</name>